<dbReference type="Pfam" id="PF13508">
    <property type="entry name" value="Acetyltransf_7"/>
    <property type="match status" value="1"/>
</dbReference>
<keyword evidence="2" id="KW-0012">Acyltransferase</keyword>
<evidence type="ECO:0000313" key="5">
    <source>
        <dbReference type="Proteomes" id="UP001500483"/>
    </source>
</evidence>
<evidence type="ECO:0000256" key="1">
    <source>
        <dbReference type="ARBA" id="ARBA00022679"/>
    </source>
</evidence>
<accession>A0ABP6S1Y5</accession>
<sequence>MAEPTIRESTGADEFPVLVRIWRSAVDATHDFLDPRDRAEIEERLPVEHFPQVRISVAELGGAPVGFAGTSGTSLEMLFVDAAHRGRGVGRALLAHAVAELGVTSVDVNEQNEQAVGFYLRHGFVVTGRSELDDAGRPYPLLRMSRREPPRT</sequence>
<dbReference type="CDD" id="cd04301">
    <property type="entry name" value="NAT_SF"/>
    <property type="match status" value="1"/>
</dbReference>
<keyword evidence="1" id="KW-0808">Transferase</keyword>
<feature type="domain" description="N-acetyltransferase" evidence="3">
    <location>
        <begin position="4"/>
        <end position="149"/>
    </location>
</feature>
<comment type="caution">
    <text evidence="4">The sequence shown here is derived from an EMBL/GenBank/DDBJ whole genome shotgun (WGS) entry which is preliminary data.</text>
</comment>
<evidence type="ECO:0000313" key="4">
    <source>
        <dbReference type="EMBL" id="GAA3365851.1"/>
    </source>
</evidence>
<evidence type="ECO:0000256" key="2">
    <source>
        <dbReference type="ARBA" id="ARBA00023315"/>
    </source>
</evidence>
<dbReference type="RefSeq" id="WP_344931264.1">
    <property type="nucleotide sequence ID" value="NZ_BAAAYK010000038.1"/>
</dbReference>
<dbReference type="SUPFAM" id="SSF55729">
    <property type="entry name" value="Acyl-CoA N-acyltransferases (Nat)"/>
    <property type="match status" value="1"/>
</dbReference>
<name>A0ABP6S1Y5_9PSEU</name>
<protein>
    <submittedName>
        <fullName evidence="4">Acetyltransferase</fullName>
    </submittedName>
</protein>
<keyword evidence="5" id="KW-1185">Reference proteome</keyword>
<dbReference type="Proteomes" id="UP001500483">
    <property type="component" value="Unassembled WGS sequence"/>
</dbReference>
<dbReference type="InterPro" id="IPR016181">
    <property type="entry name" value="Acyl_CoA_acyltransferase"/>
</dbReference>
<organism evidence="4 5">
    <name type="scientific">Saccharopolyspora gregorii</name>
    <dbReference type="NCBI Taxonomy" id="33914"/>
    <lineage>
        <taxon>Bacteria</taxon>
        <taxon>Bacillati</taxon>
        <taxon>Actinomycetota</taxon>
        <taxon>Actinomycetes</taxon>
        <taxon>Pseudonocardiales</taxon>
        <taxon>Pseudonocardiaceae</taxon>
        <taxon>Saccharopolyspora</taxon>
    </lineage>
</organism>
<dbReference type="PANTHER" id="PTHR43800">
    <property type="entry name" value="PEPTIDYL-LYSINE N-ACETYLTRANSFERASE YJAB"/>
    <property type="match status" value="1"/>
</dbReference>
<dbReference type="InterPro" id="IPR000182">
    <property type="entry name" value="GNAT_dom"/>
</dbReference>
<gene>
    <name evidence="4" type="ORF">GCM10020366_67390</name>
</gene>
<dbReference type="EMBL" id="BAAAYK010000038">
    <property type="protein sequence ID" value="GAA3365851.1"/>
    <property type="molecule type" value="Genomic_DNA"/>
</dbReference>
<dbReference type="PANTHER" id="PTHR43800:SF1">
    <property type="entry name" value="PEPTIDYL-LYSINE N-ACETYLTRANSFERASE YJAB"/>
    <property type="match status" value="1"/>
</dbReference>
<dbReference type="PROSITE" id="PS51186">
    <property type="entry name" value="GNAT"/>
    <property type="match status" value="1"/>
</dbReference>
<evidence type="ECO:0000259" key="3">
    <source>
        <dbReference type="PROSITE" id="PS51186"/>
    </source>
</evidence>
<proteinExistence type="predicted"/>
<dbReference type="Gene3D" id="3.40.630.30">
    <property type="match status" value="1"/>
</dbReference>
<reference evidence="5" key="1">
    <citation type="journal article" date="2019" name="Int. J. Syst. Evol. Microbiol.">
        <title>The Global Catalogue of Microorganisms (GCM) 10K type strain sequencing project: providing services to taxonomists for standard genome sequencing and annotation.</title>
        <authorList>
            <consortium name="The Broad Institute Genomics Platform"/>
            <consortium name="The Broad Institute Genome Sequencing Center for Infectious Disease"/>
            <person name="Wu L."/>
            <person name="Ma J."/>
        </authorList>
    </citation>
    <scope>NUCLEOTIDE SEQUENCE [LARGE SCALE GENOMIC DNA]</scope>
    <source>
        <strain evidence="5">JCM 9687</strain>
    </source>
</reference>
<dbReference type="NCBIfam" id="NF007807">
    <property type="entry name" value="PRK10514.1"/>
    <property type="match status" value="1"/>
</dbReference>